<gene>
    <name evidence="1" type="ORF">RHGRI_033305</name>
</gene>
<dbReference type="EMBL" id="JACTNZ010000012">
    <property type="protein sequence ID" value="KAG5520672.1"/>
    <property type="molecule type" value="Genomic_DNA"/>
</dbReference>
<dbReference type="Proteomes" id="UP000823749">
    <property type="component" value="Chromosome 12"/>
</dbReference>
<keyword evidence="2" id="KW-1185">Reference proteome</keyword>
<name>A0AAV6HX37_9ERIC</name>
<accession>A0AAV6HX37</accession>
<reference evidence="1" key="1">
    <citation type="submission" date="2020-08" db="EMBL/GenBank/DDBJ databases">
        <title>Plant Genome Project.</title>
        <authorList>
            <person name="Zhang R.-G."/>
        </authorList>
    </citation>
    <scope>NUCLEOTIDE SEQUENCE</scope>
    <source>
        <strain evidence="1">WSP0</strain>
        <tissue evidence="1">Leaf</tissue>
    </source>
</reference>
<protein>
    <submittedName>
        <fullName evidence="1">Uncharacterized protein</fullName>
    </submittedName>
</protein>
<organism evidence="1 2">
    <name type="scientific">Rhododendron griersonianum</name>
    <dbReference type="NCBI Taxonomy" id="479676"/>
    <lineage>
        <taxon>Eukaryota</taxon>
        <taxon>Viridiplantae</taxon>
        <taxon>Streptophyta</taxon>
        <taxon>Embryophyta</taxon>
        <taxon>Tracheophyta</taxon>
        <taxon>Spermatophyta</taxon>
        <taxon>Magnoliopsida</taxon>
        <taxon>eudicotyledons</taxon>
        <taxon>Gunneridae</taxon>
        <taxon>Pentapetalae</taxon>
        <taxon>asterids</taxon>
        <taxon>Ericales</taxon>
        <taxon>Ericaceae</taxon>
        <taxon>Ericoideae</taxon>
        <taxon>Rhodoreae</taxon>
        <taxon>Rhododendron</taxon>
    </lineage>
</organism>
<sequence length="86" mass="9342">MLGIRALEHTYLDGVNGQSRRPWPGLAASIALRRGARLSQKSSAIPSGGILIRDVDDKWDALHHKVGRPLCFAAEDPVTVVRDIDG</sequence>
<evidence type="ECO:0000313" key="2">
    <source>
        <dbReference type="Proteomes" id="UP000823749"/>
    </source>
</evidence>
<evidence type="ECO:0000313" key="1">
    <source>
        <dbReference type="EMBL" id="KAG5520672.1"/>
    </source>
</evidence>
<dbReference type="AlphaFoldDB" id="A0AAV6HX37"/>
<proteinExistence type="predicted"/>
<comment type="caution">
    <text evidence="1">The sequence shown here is derived from an EMBL/GenBank/DDBJ whole genome shotgun (WGS) entry which is preliminary data.</text>
</comment>